<dbReference type="Proteomes" id="UP000015241">
    <property type="component" value="Unassembled WGS sequence"/>
</dbReference>
<evidence type="ECO:0000259" key="3">
    <source>
        <dbReference type="PROSITE" id="PS50157"/>
    </source>
</evidence>
<dbReference type="InParanoid" id="S8DSC8"/>
<sequence>MIAIDALTNLRAHASIRNSPHQPDAALVLHRRVTWTRTTSSSSSATFSSAPDLYPSGCFSSDEDISSEESSSHRTLLPLSFTSRRQVGTYSGESEVEGLSCLDGEKDDEEGAGNGHQDDVKEVENSDLDSTRRDGLDKQSTQTLRGSSVTLDLTDESASDSDSDTGSTYSDVKRRASTSRRQSRRPLKRRRAQIQREDSHSSSSSVFREQPRARFKRRPQAMPEVHNAKARRYACRIPGCTWAFARSPERSRHEATHNERETWKCGHCGLLLSRKDSALRHHYTQHLGEEVQIARTTIAI</sequence>
<feature type="domain" description="C2H2-type" evidence="3">
    <location>
        <begin position="263"/>
        <end position="291"/>
    </location>
</feature>
<evidence type="ECO:0000256" key="1">
    <source>
        <dbReference type="PROSITE-ProRule" id="PRU00042"/>
    </source>
</evidence>
<dbReference type="PROSITE" id="PS00028">
    <property type="entry name" value="ZINC_FINGER_C2H2_1"/>
    <property type="match status" value="2"/>
</dbReference>
<keyword evidence="1" id="KW-0479">Metal-binding</keyword>
<dbReference type="HOGENOM" id="CLU_927605_0_0_1"/>
<organism evidence="4 5">
    <name type="scientific">Fomitopsis schrenkii</name>
    <name type="common">Brown rot fungus</name>
    <dbReference type="NCBI Taxonomy" id="2126942"/>
    <lineage>
        <taxon>Eukaryota</taxon>
        <taxon>Fungi</taxon>
        <taxon>Dikarya</taxon>
        <taxon>Basidiomycota</taxon>
        <taxon>Agaricomycotina</taxon>
        <taxon>Agaricomycetes</taxon>
        <taxon>Polyporales</taxon>
        <taxon>Fomitopsis</taxon>
    </lineage>
</organism>
<keyword evidence="1" id="KW-0862">Zinc</keyword>
<feature type="compositionally biased region" description="Basic and acidic residues" evidence="2">
    <location>
        <begin position="116"/>
        <end position="137"/>
    </location>
</feature>
<dbReference type="SMART" id="SM00355">
    <property type="entry name" value="ZnF_C2H2"/>
    <property type="match status" value="2"/>
</dbReference>
<dbReference type="SUPFAM" id="SSF57667">
    <property type="entry name" value="beta-beta-alpha zinc fingers"/>
    <property type="match status" value="1"/>
</dbReference>
<dbReference type="OrthoDB" id="2687452at2759"/>
<dbReference type="InterPro" id="IPR013087">
    <property type="entry name" value="Znf_C2H2_type"/>
</dbReference>
<dbReference type="EMBL" id="KE504193">
    <property type="protein sequence ID" value="EPS96151.1"/>
    <property type="molecule type" value="Genomic_DNA"/>
</dbReference>
<feature type="domain" description="C2H2-type" evidence="3">
    <location>
        <begin position="233"/>
        <end position="262"/>
    </location>
</feature>
<feature type="compositionally biased region" description="Polar residues" evidence="2">
    <location>
        <begin position="138"/>
        <end position="149"/>
    </location>
</feature>
<keyword evidence="1" id="KW-0863">Zinc-finger</keyword>
<name>S8DSC8_FOMSC</name>
<evidence type="ECO:0000313" key="5">
    <source>
        <dbReference type="Proteomes" id="UP000015241"/>
    </source>
</evidence>
<dbReference type="STRING" id="743788.S8DSC8"/>
<dbReference type="PROSITE" id="PS50157">
    <property type="entry name" value="ZINC_FINGER_C2H2_2"/>
    <property type="match status" value="2"/>
</dbReference>
<protein>
    <recommendedName>
        <fullName evidence="3">C2H2-type domain-containing protein</fullName>
    </recommendedName>
</protein>
<evidence type="ECO:0000256" key="2">
    <source>
        <dbReference type="SAM" id="MobiDB-lite"/>
    </source>
</evidence>
<dbReference type="Gene3D" id="3.30.160.60">
    <property type="entry name" value="Classic Zinc Finger"/>
    <property type="match status" value="1"/>
</dbReference>
<feature type="compositionally biased region" description="Basic residues" evidence="2">
    <location>
        <begin position="175"/>
        <end position="193"/>
    </location>
</feature>
<feature type="compositionally biased region" description="Acidic residues" evidence="2">
    <location>
        <begin position="153"/>
        <end position="163"/>
    </location>
</feature>
<keyword evidence="5" id="KW-1185">Reference proteome</keyword>
<dbReference type="InterPro" id="IPR036236">
    <property type="entry name" value="Znf_C2H2_sf"/>
</dbReference>
<gene>
    <name evidence="4" type="ORF">FOMPIDRAFT_1053518</name>
</gene>
<feature type="region of interest" description="Disordered" evidence="2">
    <location>
        <begin position="88"/>
        <end position="225"/>
    </location>
</feature>
<accession>S8DSC8</accession>
<proteinExistence type="predicted"/>
<reference evidence="4 5" key="1">
    <citation type="journal article" date="2012" name="Science">
        <title>The Paleozoic origin of enzymatic lignin decomposition reconstructed from 31 fungal genomes.</title>
        <authorList>
            <person name="Floudas D."/>
            <person name="Binder M."/>
            <person name="Riley R."/>
            <person name="Barry K."/>
            <person name="Blanchette R.A."/>
            <person name="Henrissat B."/>
            <person name="Martinez A.T."/>
            <person name="Otillar R."/>
            <person name="Spatafora J.W."/>
            <person name="Yadav J.S."/>
            <person name="Aerts A."/>
            <person name="Benoit I."/>
            <person name="Boyd A."/>
            <person name="Carlson A."/>
            <person name="Copeland A."/>
            <person name="Coutinho P.M."/>
            <person name="de Vries R.P."/>
            <person name="Ferreira P."/>
            <person name="Findley K."/>
            <person name="Foster B."/>
            <person name="Gaskell J."/>
            <person name="Glotzer D."/>
            <person name="Gorecki P."/>
            <person name="Heitman J."/>
            <person name="Hesse C."/>
            <person name="Hori C."/>
            <person name="Igarashi K."/>
            <person name="Jurgens J.A."/>
            <person name="Kallen N."/>
            <person name="Kersten P."/>
            <person name="Kohler A."/>
            <person name="Kuees U."/>
            <person name="Kumar T.K.A."/>
            <person name="Kuo A."/>
            <person name="LaButti K."/>
            <person name="Larrondo L.F."/>
            <person name="Lindquist E."/>
            <person name="Ling A."/>
            <person name="Lombard V."/>
            <person name="Lucas S."/>
            <person name="Lundell T."/>
            <person name="Martin R."/>
            <person name="McLaughlin D.J."/>
            <person name="Morgenstern I."/>
            <person name="Morin E."/>
            <person name="Murat C."/>
            <person name="Nagy L.G."/>
            <person name="Nolan M."/>
            <person name="Ohm R.A."/>
            <person name="Patyshakuliyeva A."/>
            <person name="Rokas A."/>
            <person name="Ruiz-Duenas F.J."/>
            <person name="Sabat G."/>
            <person name="Salamov A."/>
            <person name="Samejima M."/>
            <person name="Schmutz J."/>
            <person name="Slot J.C."/>
            <person name="St John F."/>
            <person name="Stenlid J."/>
            <person name="Sun H."/>
            <person name="Sun S."/>
            <person name="Syed K."/>
            <person name="Tsang A."/>
            <person name="Wiebenga A."/>
            <person name="Young D."/>
            <person name="Pisabarro A."/>
            <person name="Eastwood D.C."/>
            <person name="Martin F."/>
            <person name="Cullen D."/>
            <person name="Grigoriev I.V."/>
            <person name="Hibbett D.S."/>
        </authorList>
    </citation>
    <scope>NUCLEOTIDE SEQUENCE</scope>
    <source>
        <strain evidence="5">FP-58527</strain>
    </source>
</reference>
<evidence type="ECO:0000313" key="4">
    <source>
        <dbReference type="EMBL" id="EPS96151.1"/>
    </source>
</evidence>
<dbReference type="AlphaFoldDB" id="S8DSC8"/>
<dbReference type="GO" id="GO:0008270">
    <property type="term" value="F:zinc ion binding"/>
    <property type="evidence" value="ECO:0007669"/>
    <property type="project" value="UniProtKB-KW"/>
</dbReference>